<proteinExistence type="inferred from homology"/>
<comment type="caution">
    <text evidence="3">The sequence shown here is derived from an EMBL/GenBank/DDBJ whole genome shotgun (WGS) entry which is preliminary data.</text>
</comment>
<dbReference type="InterPro" id="IPR000836">
    <property type="entry name" value="PRTase_dom"/>
</dbReference>
<dbReference type="InterPro" id="IPR051910">
    <property type="entry name" value="ComF/GntX_DNA_util-trans"/>
</dbReference>
<dbReference type="EMBL" id="MLJW01000018">
    <property type="protein sequence ID" value="OIR12110.1"/>
    <property type="molecule type" value="Genomic_DNA"/>
</dbReference>
<dbReference type="PANTHER" id="PTHR47505:SF1">
    <property type="entry name" value="DNA UTILIZATION PROTEIN YHGH"/>
    <property type="match status" value="1"/>
</dbReference>
<dbReference type="PANTHER" id="PTHR47505">
    <property type="entry name" value="DNA UTILIZATION PROTEIN YHGH"/>
    <property type="match status" value="1"/>
</dbReference>
<protein>
    <submittedName>
        <fullName evidence="3">DNA utilization protein GntX</fullName>
    </submittedName>
</protein>
<sequence length="234" mass="26625">MVIEKVKSYFKDFSHLLYPHNCEGCGSDVLNDDAILCTKCLFELPETNFCDTKNNPVEKTFYGRLNITNATASYYFTKDSLLQHLMIELKYRNNKNVGFYLGKQLGYQLLQAERFNDVDALIPLPLNPKKEMKRGYNQATIICEGIASVFQKPILKTAVIRIQFTETQTQQDRVHRWQNMQHVFAVADKNLIEGKHVLLIDDVVTTGATLEACGNAILQVPETKLSIATVAWTI</sequence>
<dbReference type="Gene3D" id="3.40.50.2020">
    <property type="match status" value="1"/>
</dbReference>
<gene>
    <name evidence="3" type="ORF">GALL_63610</name>
</gene>
<dbReference type="InterPro" id="IPR029057">
    <property type="entry name" value="PRTase-like"/>
</dbReference>
<dbReference type="SUPFAM" id="SSF53271">
    <property type="entry name" value="PRTase-like"/>
    <property type="match status" value="1"/>
</dbReference>
<dbReference type="CDD" id="cd06223">
    <property type="entry name" value="PRTases_typeI"/>
    <property type="match status" value="1"/>
</dbReference>
<accession>A0A1J5TJA6</accession>
<feature type="domain" description="Phosphoribosyltransferase" evidence="2">
    <location>
        <begin position="157"/>
        <end position="228"/>
    </location>
</feature>
<comment type="similarity">
    <text evidence="1">Belongs to the ComF/GntX family.</text>
</comment>
<name>A0A1J5TJA6_9ZZZZ</name>
<reference evidence="3" key="1">
    <citation type="submission" date="2016-10" db="EMBL/GenBank/DDBJ databases">
        <title>Sequence of Gallionella enrichment culture.</title>
        <authorList>
            <person name="Poehlein A."/>
            <person name="Muehling M."/>
            <person name="Daniel R."/>
        </authorList>
    </citation>
    <scope>NUCLEOTIDE SEQUENCE</scope>
</reference>
<dbReference type="Pfam" id="PF00156">
    <property type="entry name" value="Pribosyltran"/>
    <property type="match status" value="1"/>
</dbReference>
<evidence type="ECO:0000256" key="1">
    <source>
        <dbReference type="ARBA" id="ARBA00008007"/>
    </source>
</evidence>
<evidence type="ECO:0000313" key="3">
    <source>
        <dbReference type="EMBL" id="OIR12110.1"/>
    </source>
</evidence>
<dbReference type="AlphaFoldDB" id="A0A1J5TJA6"/>
<organism evidence="3">
    <name type="scientific">mine drainage metagenome</name>
    <dbReference type="NCBI Taxonomy" id="410659"/>
    <lineage>
        <taxon>unclassified sequences</taxon>
        <taxon>metagenomes</taxon>
        <taxon>ecological metagenomes</taxon>
    </lineage>
</organism>
<evidence type="ECO:0000259" key="2">
    <source>
        <dbReference type="Pfam" id="PF00156"/>
    </source>
</evidence>